<evidence type="ECO:0000313" key="3">
    <source>
        <dbReference type="Proteomes" id="UP000028990"/>
    </source>
</evidence>
<evidence type="ECO:0000256" key="1">
    <source>
        <dbReference type="SAM" id="MobiDB-lite"/>
    </source>
</evidence>
<dbReference type="EMBL" id="KN122612">
    <property type="protein sequence ID" value="KFO29285.1"/>
    <property type="molecule type" value="Genomic_DNA"/>
</dbReference>
<dbReference type="AlphaFoldDB" id="A0A091DGA6"/>
<reference evidence="2 3" key="1">
    <citation type="submission" date="2013-11" db="EMBL/GenBank/DDBJ databases">
        <title>The Damaraland mole rat (Fukomys damarensis) genome and evolution of African mole rats.</title>
        <authorList>
            <person name="Gladyshev V.N."/>
            <person name="Fang X."/>
        </authorList>
    </citation>
    <scope>NUCLEOTIDE SEQUENCE [LARGE SCALE GENOMIC DNA]</scope>
    <source>
        <tissue evidence="2">Liver</tissue>
    </source>
</reference>
<proteinExistence type="predicted"/>
<protein>
    <submittedName>
        <fullName evidence="2">Putative RNA-binding protein 15B</fullName>
    </submittedName>
</protein>
<keyword evidence="3" id="KW-1185">Reference proteome</keyword>
<feature type="region of interest" description="Disordered" evidence="1">
    <location>
        <begin position="103"/>
        <end position="124"/>
    </location>
</feature>
<gene>
    <name evidence="2" type="ORF">H920_09323</name>
</gene>
<name>A0A091DGA6_FUKDA</name>
<sequence>MSLIALGAISSLSTSKQIALPPSSRETAAAQVTQQSFSSDWEDNPYMRIRGGINDLLKDHISGSRLAQLQIAQPEQPDQPEHNKVTQCIRQGSTSGYAVLLATQDTPSGPGTKGMPKLEPGPQRQLLGNLRNRLKGDQGQRPHRHAFCLAPLHSSGSISTEHWDQLKEECTWKLQ</sequence>
<evidence type="ECO:0000313" key="2">
    <source>
        <dbReference type="EMBL" id="KFO29285.1"/>
    </source>
</evidence>
<organism evidence="2 3">
    <name type="scientific">Fukomys damarensis</name>
    <name type="common">Damaraland mole rat</name>
    <name type="synonym">Cryptomys damarensis</name>
    <dbReference type="NCBI Taxonomy" id="885580"/>
    <lineage>
        <taxon>Eukaryota</taxon>
        <taxon>Metazoa</taxon>
        <taxon>Chordata</taxon>
        <taxon>Craniata</taxon>
        <taxon>Vertebrata</taxon>
        <taxon>Euteleostomi</taxon>
        <taxon>Mammalia</taxon>
        <taxon>Eutheria</taxon>
        <taxon>Euarchontoglires</taxon>
        <taxon>Glires</taxon>
        <taxon>Rodentia</taxon>
        <taxon>Hystricomorpha</taxon>
        <taxon>Bathyergidae</taxon>
        <taxon>Fukomys</taxon>
    </lineage>
</organism>
<accession>A0A091DGA6</accession>
<dbReference type="Proteomes" id="UP000028990">
    <property type="component" value="Unassembled WGS sequence"/>
</dbReference>